<gene>
    <name evidence="1" type="ORF">F4560_003213</name>
</gene>
<organism evidence="1 2">
    <name type="scientific">Saccharothrix ecbatanensis</name>
    <dbReference type="NCBI Taxonomy" id="1105145"/>
    <lineage>
        <taxon>Bacteria</taxon>
        <taxon>Bacillati</taxon>
        <taxon>Actinomycetota</taxon>
        <taxon>Actinomycetes</taxon>
        <taxon>Pseudonocardiales</taxon>
        <taxon>Pseudonocardiaceae</taxon>
        <taxon>Saccharothrix</taxon>
    </lineage>
</organism>
<evidence type="ECO:0000313" key="1">
    <source>
        <dbReference type="EMBL" id="MBB5803445.1"/>
    </source>
</evidence>
<comment type="caution">
    <text evidence="1">The sequence shown here is derived from an EMBL/GenBank/DDBJ whole genome shotgun (WGS) entry which is preliminary data.</text>
</comment>
<sequence>MKSWLWAVVDGELVSAPTNPVGAEEVVAVTAMPPTVAVEVLEPVGRGYAQVLRYWMDMRDADDIDT</sequence>
<accession>A0A7W9HJN6</accession>
<dbReference type="Proteomes" id="UP000552097">
    <property type="component" value="Unassembled WGS sequence"/>
</dbReference>
<evidence type="ECO:0000313" key="2">
    <source>
        <dbReference type="Proteomes" id="UP000552097"/>
    </source>
</evidence>
<dbReference type="EMBL" id="JACHMO010000001">
    <property type="protein sequence ID" value="MBB5803445.1"/>
    <property type="molecule type" value="Genomic_DNA"/>
</dbReference>
<dbReference type="RefSeq" id="WP_184920792.1">
    <property type="nucleotide sequence ID" value="NZ_JACHMO010000001.1"/>
</dbReference>
<reference evidence="1 2" key="1">
    <citation type="submission" date="2020-08" db="EMBL/GenBank/DDBJ databases">
        <title>Sequencing the genomes of 1000 actinobacteria strains.</title>
        <authorList>
            <person name="Klenk H.-P."/>
        </authorList>
    </citation>
    <scope>NUCLEOTIDE SEQUENCE [LARGE SCALE GENOMIC DNA]</scope>
    <source>
        <strain evidence="1 2">DSM 45486</strain>
    </source>
</reference>
<name>A0A7W9HJN6_9PSEU</name>
<proteinExistence type="predicted"/>
<protein>
    <submittedName>
        <fullName evidence="1">Uncharacterized protein</fullName>
    </submittedName>
</protein>
<dbReference type="AlphaFoldDB" id="A0A7W9HJN6"/>
<keyword evidence="2" id="KW-1185">Reference proteome</keyword>